<name>A0AAD5SUW7_9FUNG</name>
<keyword evidence="5" id="KW-1185">Reference proteome</keyword>
<dbReference type="AlphaFoldDB" id="A0AAD5SUW7"/>
<evidence type="ECO:0000313" key="5">
    <source>
        <dbReference type="Proteomes" id="UP001211907"/>
    </source>
</evidence>
<sequence>MSFTKRKWHFENRNNFQQALKTNAWFLLNASPVNTFAPQPATVRGHAVHLGEDPKGETFLYTNGRSVIIRNIKDPFVAAEYTQHSAPATVARYAPSGFYIASGDERGNIRIWDTINSENILKTETRALSGRVNDIAWDGESKRIIVVGEGKDKFAHAFLFDTASSVGDMGGHSKIINAVSMRATRPFKAVTASDDMSVNFYPGVPFKFEKSLTEHSRFVQCVRYSPNGDYFVSAGMDAKLFLYDGKTGNLISELTGDKNGHTGGIFSISWNREGTQLVSCSSDTTVKIWDIASKTVVNTFNVGETSGLVENQQVGCLWQGEYIISLSLNGDINYFEKSSTTPVRVVKGHQKAITALTTVPSTKTFYTGSYDGQVHAWSLENGKPAHHKVTGSGHSNQVKALYADATGKIVSIGLDDTLRTIDNSTKTFTCNSSFGVSDESVGTNGAPASVAAQNGIVVLATLTGSISVTKNGELLASLSVDWVPTVVAINTTSTLIAVGDEV</sequence>
<dbReference type="InterPro" id="IPR020472">
    <property type="entry name" value="WD40_PAC1"/>
</dbReference>
<evidence type="ECO:0000256" key="1">
    <source>
        <dbReference type="ARBA" id="ARBA00022574"/>
    </source>
</evidence>
<proteinExistence type="predicted"/>
<dbReference type="SUPFAM" id="SSF50978">
    <property type="entry name" value="WD40 repeat-like"/>
    <property type="match status" value="1"/>
</dbReference>
<dbReference type="InterPro" id="IPR036322">
    <property type="entry name" value="WD40_repeat_dom_sf"/>
</dbReference>
<organism evidence="4 5">
    <name type="scientific">Physocladia obscura</name>
    <dbReference type="NCBI Taxonomy" id="109957"/>
    <lineage>
        <taxon>Eukaryota</taxon>
        <taxon>Fungi</taxon>
        <taxon>Fungi incertae sedis</taxon>
        <taxon>Chytridiomycota</taxon>
        <taxon>Chytridiomycota incertae sedis</taxon>
        <taxon>Chytridiomycetes</taxon>
        <taxon>Chytridiales</taxon>
        <taxon>Chytriomycetaceae</taxon>
        <taxon>Physocladia</taxon>
    </lineage>
</organism>
<dbReference type="Pfam" id="PF00400">
    <property type="entry name" value="WD40"/>
    <property type="match status" value="4"/>
</dbReference>
<dbReference type="FunFam" id="2.130.10.10:FF:000102">
    <property type="entry name" value="Actin-interacting protein 1"/>
    <property type="match status" value="1"/>
</dbReference>
<feature type="repeat" description="WD" evidence="3">
    <location>
        <begin position="212"/>
        <end position="253"/>
    </location>
</feature>
<keyword evidence="1 3" id="KW-0853">WD repeat</keyword>
<dbReference type="GO" id="GO:0051015">
    <property type="term" value="F:actin filament binding"/>
    <property type="evidence" value="ECO:0007669"/>
    <property type="project" value="TreeGrafter"/>
</dbReference>
<reference evidence="4" key="1">
    <citation type="submission" date="2020-05" db="EMBL/GenBank/DDBJ databases">
        <title>Phylogenomic resolution of chytrid fungi.</title>
        <authorList>
            <person name="Stajich J.E."/>
            <person name="Amses K."/>
            <person name="Simmons R."/>
            <person name="Seto K."/>
            <person name="Myers J."/>
            <person name="Bonds A."/>
            <person name="Quandt C.A."/>
            <person name="Barry K."/>
            <person name="Liu P."/>
            <person name="Grigoriev I."/>
            <person name="Longcore J.E."/>
            <person name="James T.Y."/>
        </authorList>
    </citation>
    <scope>NUCLEOTIDE SEQUENCE</scope>
    <source>
        <strain evidence="4">JEL0513</strain>
    </source>
</reference>
<evidence type="ECO:0008006" key="6">
    <source>
        <dbReference type="Google" id="ProtNLM"/>
    </source>
</evidence>
<feature type="repeat" description="WD" evidence="3">
    <location>
        <begin position="81"/>
        <end position="122"/>
    </location>
</feature>
<dbReference type="GO" id="GO:0030864">
    <property type="term" value="C:cortical actin cytoskeleton"/>
    <property type="evidence" value="ECO:0007669"/>
    <property type="project" value="TreeGrafter"/>
</dbReference>
<dbReference type="InterPro" id="IPR015943">
    <property type="entry name" value="WD40/YVTN_repeat-like_dom_sf"/>
</dbReference>
<evidence type="ECO:0000256" key="3">
    <source>
        <dbReference type="PROSITE-ProRule" id="PRU00221"/>
    </source>
</evidence>
<keyword evidence="2" id="KW-0677">Repeat</keyword>
<dbReference type="EMBL" id="JADGJH010001705">
    <property type="protein sequence ID" value="KAJ3110660.1"/>
    <property type="molecule type" value="Genomic_DNA"/>
</dbReference>
<dbReference type="SMART" id="SM00320">
    <property type="entry name" value="WD40"/>
    <property type="match status" value="7"/>
</dbReference>
<accession>A0AAD5SUW7</accession>
<evidence type="ECO:0000313" key="4">
    <source>
        <dbReference type="EMBL" id="KAJ3110660.1"/>
    </source>
</evidence>
<dbReference type="Gene3D" id="2.130.10.10">
    <property type="entry name" value="YVTN repeat-like/Quinoprotein amine dehydrogenase"/>
    <property type="match status" value="2"/>
</dbReference>
<feature type="repeat" description="WD" evidence="3">
    <location>
        <begin position="346"/>
        <end position="387"/>
    </location>
</feature>
<dbReference type="PROSITE" id="PS50294">
    <property type="entry name" value="WD_REPEATS_REGION"/>
    <property type="match status" value="4"/>
</dbReference>
<dbReference type="InterPro" id="IPR001680">
    <property type="entry name" value="WD40_rpt"/>
</dbReference>
<dbReference type="InterPro" id="IPR019775">
    <property type="entry name" value="WD40_repeat_CS"/>
</dbReference>
<protein>
    <recommendedName>
        <fullName evidence="6">Actin cortical patch component</fullName>
    </recommendedName>
</protein>
<dbReference type="PROSITE" id="PS00678">
    <property type="entry name" value="WD_REPEATS_1"/>
    <property type="match status" value="1"/>
</dbReference>
<dbReference type="CDD" id="cd00200">
    <property type="entry name" value="WD40"/>
    <property type="match status" value="1"/>
</dbReference>
<dbReference type="PRINTS" id="PR00320">
    <property type="entry name" value="GPROTEINBRPT"/>
</dbReference>
<dbReference type="GO" id="GO:0030042">
    <property type="term" value="P:actin filament depolymerization"/>
    <property type="evidence" value="ECO:0007669"/>
    <property type="project" value="TreeGrafter"/>
</dbReference>
<evidence type="ECO:0000256" key="2">
    <source>
        <dbReference type="ARBA" id="ARBA00022737"/>
    </source>
</evidence>
<comment type="caution">
    <text evidence="4">The sequence shown here is derived from an EMBL/GenBank/DDBJ whole genome shotgun (WGS) entry which is preliminary data.</text>
</comment>
<dbReference type="PANTHER" id="PTHR19856:SF0">
    <property type="entry name" value="WD REPEAT-CONTAINING PROTEIN 1"/>
    <property type="match status" value="1"/>
</dbReference>
<dbReference type="PROSITE" id="PS50082">
    <property type="entry name" value="WD_REPEATS_2"/>
    <property type="match status" value="4"/>
</dbReference>
<gene>
    <name evidence="4" type="ORF">HK100_002959</name>
</gene>
<feature type="repeat" description="WD" evidence="3">
    <location>
        <begin position="258"/>
        <end position="299"/>
    </location>
</feature>
<dbReference type="PANTHER" id="PTHR19856">
    <property type="entry name" value="WD-REPEATCONTAINING PROTEIN WDR1"/>
    <property type="match status" value="1"/>
</dbReference>
<dbReference type="Proteomes" id="UP001211907">
    <property type="component" value="Unassembled WGS sequence"/>
</dbReference>